<sequence>MTALLIWTAVWPTISVQAEDRETLKVAQYVRTEATKQNDGSYSGKWIADVPMTEVLKSAEPDMKKGAKGFFGNIPYPWKDSAKSGIAEIVYQVKFPQGCVIGNVATENGYTFLGTIQAEKTNDSVTFRIPLTDQNWAGIYDAYQEDKKDTQKKLKLTVEYTTGESKNAKIVGDGNFSFYMWFKTYLYSSDKSTTPVTGGKSQATKLPDPPKSTDVKLAGDMLINGNTQADKVYVANKTDAFTVTGALNVKPIKDELAKLKKLYDPQKYADIKVTGAVTTFKATMTLPEGLEMADDWKAELTGANGKFKITKKDFKNQVVTVEMSTTGNLNSFESVCNTVDGADDLLKVNVTGVKFKDSAEADKEYKIVGTLIGTFSAKATLNGNTVPFSYTWGSKQSEEGKDSTAKNTDEISLTVKYLSPAVPQPTPIPTETKPEPYNPYTSSELKEEPASKLGKVAKTGELVGAGNSWCVLLAVAAACLLQHKRQN</sequence>
<name>A0ABY8C5P7_9FIRM</name>
<gene>
    <name evidence="2" type="ORF">PYS61_02315</name>
</gene>
<proteinExistence type="predicted"/>
<feature type="compositionally biased region" description="Polar residues" evidence="1">
    <location>
        <begin position="191"/>
        <end position="204"/>
    </location>
</feature>
<dbReference type="EMBL" id="CP118868">
    <property type="protein sequence ID" value="WEG36026.1"/>
    <property type="molecule type" value="Genomic_DNA"/>
</dbReference>
<reference evidence="2 3" key="1">
    <citation type="submission" date="2023-02" db="EMBL/GenBank/DDBJ databases">
        <title>Novel Oscillospiraceae bacterial genomes.</title>
        <authorList>
            <person name="Srinivasan S."/>
            <person name="Austin M.N."/>
            <person name="Fiedler T.L."/>
            <person name="Strenk S.M."/>
            <person name="Agnew K.J."/>
            <person name="Nagana Gowda G.A."/>
            <person name="Raftery D."/>
            <person name="Beamer M.A."/>
            <person name="Achilles S.L."/>
            <person name="Wiesenfeld H.C."/>
            <person name="Fredricks D.N."/>
            <person name="Hillier S.L."/>
        </authorList>
    </citation>
    <scope>NUCLEOTIDE SEQUENCE [LARGE SCALE GENOMIC DNA]</scope>
    <source>
        <strain evidence="2 3">CHIC02 1186E3-8</strain>
    </source>
</reference>
<evidence type="ECO:0008006" key="4">
    <source>
        <dbReference type="Google" id="ProtNLM"/>
    </source>
</evidence>
<evidence type="ECO:0000313" key="3">
    <source>
        <dbReference type="Proteomes" id="UP001220478"/>
    </source>
</evidence>
<feature type="region of interest" description="Disordered" evidence="1">
    <location>
        <begin position="191"/>
        <end position="211"/>
    </location>
</feature>
<keyword evidence="3" id="KW-1185">Reference proteome</keyword>
<evidence type="ECO:0000256" key="1">
    <source>
        <dbReference type="SAM" id="MobiDB-lite"/>
    </source>
</evidence>
<accession>A0ABY8C5P7</accession>
<protein>
    <recommendedName>
        <fullName evidence="4">Htaa protein</fullName>
    </recommendedName>
</protein>
<organism evidence="2 3">
    <name type="scientific">Amygdalobacter indicium</name>
    <dbReference type="NCBI Taxonomy" id="3029272"/>
    <lineage>
        <taxon>Bacteria</taxon>
        <taxon>Bacillati</taxon>
        <taxon>Bacillota</taxon>
        <taxon>Clostridia</taxon>
        <taxon>Eubacteriales</taxon>
        <taxon>Oscillospiraceae</taxon>
        <taxon>Amygdalobacter</taxon>
    </lineage>
</organism>
<dbReference type="Proteomes" id="UP001220478">
    <property type="component" value="Chromosome"/>
</dbReference>
<dbReference type="RefSeq" id="WP_315572044.1">
    <property type="nucleotide sequence ID" value="NZ_CP118868.1"/>
</dbReference>
<evidence type="ECO:0000313" key="2">
    <source>
        <dbReference type="EMBL" id="WEG36026.1"/>
    </source>
</evidence>
<feature type="region of interest" description="Disordered" evidence="1">
    <location>
        <begin position="422"/>
        <end position="446"/>
    </location>
</feature>